<dbReference type="SMART" id="SM00243">
    <property type="entry name" value="GAS2"/>
    <property type="match status" value="1"/>
</dbReference>
<dbReference type="EMBL" id="BPWL01000002">
    <property type="protein sequence ID" value="GJJ07450.1"/>
    <property type="molecule type" value="Genomic_DNA"/>
</dbReference>
<keyword evidence="8" id="KW-1185">Reference proteome</keyword>
<dbReference type="GO" id="GO:0005856">
    <property type="term" value="C:cytoskeleton"/>
    <property type="evidence" value="ECO:0007669"/>
    <property type="project" value="UniProtKB-SubCell"/>
</dbReference>
<evidence type="ECO:0000259" key="6">
    <source>
        <dbReference type="PROSITE" id="PS51460"/>
    </source>
</evidence>
<dbReference type="Proteomes" id="UP001050691">
    <property type="component" value="Unassembled WGS sequence"/>
</dbReference>
<evidence type="ECO:0000256" key="1">
    <source>
        <dbReference type="ARBA" id="ARBA00004245"/>
    </source>
</evidence>
<feature type="compositionally biased region" description="Low complexity" evidence="5">
    <location>
        <begin position="1553"/>
        <end position="1572"/>
    </location>
</feature>
<feature type="domain" description="GAR" evidence="6">
    <location>
        <begin position="1424"/>
        <end position="1502"/>
    </location>
</feature>
<dbReference type="Pfam" id="PF02187">
    <property type="entry name" value="GAS2"/>
    <property type="match status" value="1"/>
</dbReference>
<evidence type="ECO:0000313" key="8">
    <source>
        <dbReference type="Proteomes" id="UP001050691"/>
    </source>
</evidence>
<dbReference type="InterPro" id="IPR003108">
    <property type="entry name" value="GAR_dom"/>
</dbReference>
<dbReference type="Gene3D" id="3.30.920.20">
    <property type="entry name" value="Gas2-like domain"/>
    <property type="match status" value="1"/>
</dbReference>
<feature type="compositionally biased region" description="Low complexity" evidence="5">
    <location>
        <begin position="1403"/>
        <end position="1412"/>
    </location>
</feature>
<feature type="region of interest" description="Disordered" evidence="5">
    <location>
        <begin position="1548"/>
        <end position="1604"/>
    </location>
</feature>
<comment type="caution">
    <text evidence="7">The sequence shown here is derived from an EMBL/GenBank/DDBJ whole genome shotgun (WGS) entry which is preliminary data.</text>
</comment>
<evidence type="ECO:0000256" key="2">
    <source>
        <dbReference type="ARBA" id="ARBA00022490"/>
    </source>
</evidence>
<evidence type="ECO:0000256" key="5">
    <source>
        <dbReference type="SAM" id="MobiDB-lite"/>
    </source>
</evidence>
<feature type="compositionally biased region" description="Polar residues" evidence="5">
    <location>
        <begin position="1354"/>
        <end position="1365"/>
    </location>
</feature>
<feature type="region of interest" description="Disordered" evidence="5">
    <location>
        <begin position="232"/>
        <end position="253"/>
    </location>
</feature>
<feature type="compositionally biased region" description="Low complexity" evidence="5">
    <location>
        <begin position="1267"/>
        <end position="1289"/>
    </location>
</feature>
<dbReference type="InterPro" id="IPR036534">
    <property type="entry name" value="GAR_dom_sf"/>
</dbReference>
<feature type="compositionally biased region" description="Polar residues" evidence="5">
    <location>
        <begin position="1301"/>
        <end position="1331"/>
    </location>
</feature>
<protein>
    <recommendedName>
        <fullName evidence="6">GAR domain-containing protein</fullName>
    </recommendedName>
</protein>
<comment type="subcellular location">
    <subcellularLocation>
        <location evidence="1">Cytoplasm</location>
        <location evidence="1">Cytoskeleton</location>
    </subcellularLocation>
</comment>
<evidence type="ECO:0000256" key="3">
    <source>
        <dbReference type="ARBA" id="ARBA00023212"/>
    </source>
</evidence>
<proteinExistence type="predicted"/>
<reference evidence="7" key="1">
    <citation type="submission" date="2021-10" db="EMBL/GenBank/DDBJ databases">
        <title>De novo Genome Assembly of Clathrus columnatus (Basidiomycota, Fungi) Using Illumina and Nanopore Sequence Data.</title>
        <authorList>
            <person name="Ogiso-Tanaka E."/>
            <person name="Itagaki H."/>
            <person name="Hosoya T."/>
            <person name="Hosaka K."/>
        </authorList>
    </citation>
    <scope>NUCLEOTIDE SEQUENCE</scope>
    <source>
        <strain evidence="7">MO-923</strain>
    </source>
</reference>
<keyword evidence="2" id="KW-0963">Cytoplasm</keyword>
<feature type="region of interest" description="Disordered" evidence="5">
    <location>
        <begin position="1882"/>
        <end position="1910"/>
    </location>
</feature>
<dbReference type="PROSITE" id="PS51460">
    <property type="entry name" value="GAR"/>
    <property type="match status" value="1"/>
</dbReference>
<feature type="coiled-coil region" evidence="4">
    <location>
        <begin position="573"/>
        <end position="600"/>
    </location>
</feature>
<gene>
    <name evidence="7" type="ORF">Clacol_001652</name>
</gene>
<feature type="compositionally biased region" description="Low complexity" evidence="5">
    <location>
        <begin position="1333"/>
        <end position="1353"/>
    </location>
</feature>
<evidence type="ECO:0000313" key="7">
    <source>
        <dbReference type="EMBL" id="GJJ07450.1"/>
    </source>
</evidence>
<evidence type="ECO:0000256" key="4">
    <source>
        <dbReference type="SAM" id="Coils"/>
    </source>
</evidence>
<keyword evidence="3" id="KW-0206">Cytoskeleton</keyword>
<accession>A0AAV5A6B3</accession>
<keyword evidence="4" id="KW-0175">Coiled coil</keyword>
<dbReference type="SUPFAM" id="SSF143575">
    <property type="entry name" value="GAS2 domain-like"/>
    <property type="match status" value="1"/>
</dbReference>
<feature type="region of interest" description="Disordered" evidence="5">
    <location>
        <begin position="1265"/>
        <end position="1418"/>
    </location>
</feature>
<sequence length="1941" mass="218018">MASGSNPSTVPTTLDFMPSDDLQMIIEKKTDIEETQDNQIFGWSDARKDSPGRELEEALETHEVIEINKFTERKEWIEEKIKLLENMPPVEIFAPVVPEGLPPSLPTRAQLDYWLEEHDKIEKETEIFDAGDMSKLKKLTKAATRRNLSPEDTDLIELTLTTLLALDRLLHLLRNRSEQLELLGLRITWEDQRVIAWKERRQILEDIKSFLCTRARWSIDVYETLNDQAPSPYLGSRFMSPPPGPGRPSSALSLRRDSVASVSSESSIAGLSLLSRSARFKLAETLSHDAAILSGRLTTLNHAKVMAAGKTLDKLIDTSRKPVPDEILDEQDTLEDKAVKELESVGKFVMAIVMQWKRADEYYNDIIRDQGVAKALLSELANATLQHPSQRLDLSFMTRAQALTKRLALKANPKQSFLRPLHPLFPEQAAANDVLIETLAVEFTDAVKLSNEAEVDALEYHRKTKITKEAEDTITKMNDFREELETIMRQLTGYIQTSNEHGDPTPPDLQSESCLDATRHAAYVALAPAIFQKFEELEVASGSALNTANQSLLRLKTLSGIDPSFQKDFANIIKQLQSERHDAKIAKEDMEAKIIRLKEARRLWAILNDITDKTEDIAIQISECMKAQRWKLMGNPKYALPPTPDPDNPLDIPIPLTILVPDELLSTLTAFDERLRTEFVVPFTKLQPLLGPFLSNHLRSSSEGVTRYIKDSLELITLWQSIIDQSTTMAYICRETEEFIHRIVTLQSKIEDTQDGILRGDISLGTIEANELQFTSLAKELEKPVEDFISLFPKRILFVSPNAISRKKPRSNSVSSSDHYLHRLKEKSIPEPSVDIFTLNSDVRLDSNGFALRLTSAMQAVGQSRQDLHFSGIAKHTDCFIEKLGRVLTLTEHEMVTLKSSFNAILVVEQERGSTEVFDGLTVLLKDYDTIFNRYTNETSTLIPSIRQALQTFETMDSSRFDSPFYTGIISVRLKSGKEALEHADEVESDILHFRETLVAEMNRKQERLRIEKEKLLIPEEEPIEHSFPSKSNGPLQESKEMFQEGKHMSIILNFNFIVLDIFGLPLPKKSISLELTNIQSYISTLGSRLNSFISEISVVLHPEDISAALPNLEQVTNFQYTFSILGSEIKGLPFDVNRDINAESSSIRSEFEKARELMERLTLLGEISKKIAICDNAFSDLLEHVDSYPASPPVQFLASAHISDSRIPCEEQLKARLIFSTDQMDSLAQAAVTLNDSRVFNEQTRLRQTLLELRAMCIDRINGTHSRPASTASSTRSSNVASSVISTPKSKPAPKPRLPSQETNRLTRRSISGSQDPISRPSTHLSNRSHMSNRSVSGPSTTSSLFSPTFASRQRTISLASTNQPVPPAVRTRKLSKRPVSPTQSEISGKHRGTWARAPRQSFGSNSRSSSVEPRKRKAYIPNPKSKLDVAVGHVINNFKLPVTMQIAEEGWKDQSGKYWIGDDEPKLCFCRILRSQTVMVRVGGGWCELSKFLKGHFADLLAELPPSPPRNEERWISSIILREESPVPFIPKSSMTPEPKVSALLPSLQLSTPSGTSPRSIRTTSTSPESKSPGLTPFQYMRRADAPIRPSTPTSKSPLRLKPNNTPHLHRAIAPPRPHYSHSSLVERHYLKGPSLDDVVITSLRPTNDYKTVDVNHKIVMQTLKFCYLRLPPATIVEICSSSYQQAVLKTLSDKNLQITKQLENLVREAYAIDCKFTTWLFLGSKRGIGPSEEQNYSSVLGLERELEDEKRKNKENQALSREKDKEYQKLKAHTILPKCLAQLDKLKRKTLLGSGLMTADAGSVGENLPVIASGHQHSYSGQVQTGNLRGYSVPTGSGINRIADNMETFKIQRTPVKHGRPVLFSDFRTQVAPQRVPQRPVYEKGNISDTSENEVDSLPNHHQQQSMRGIQAMSQRGPYPGMKMRTGIEVQGNGGSLH</sequence>
<feature type="compositionally biased region" description="Polar residues" evidence="5">
    <location>
        <begin position="1593"/>
        <end position="1604"/>
    </location>
</feature>
<dbReference type="GO" id="GO:0008017">
    <property type="term" value="F:microtubule binding"/>
    <property type="evidence" value="ECO:0007669"/>
    <property type="project" value="InterPro"/>
</dbReference>
<organism evidence="7 8">
    <name type="scientific">Clathrus columnatus</name>
    <dbReference type="NCBI Taxonomy" id="1419009"/>
    <lineage>
        <taxon>Eukaryota</taxon>
        <taxon>Fungi</taxon>
        <taxon>Dikarya</taxon>
        <taxon>Basidiomycota</taxon>
        <taxon>Agaricomycotina</taxon>
        <taxon>Agaricomycetes</taxon>
        <taxon>Phallomycetidae</taxon>
        <taxon>Phallales</taxon>
        <taxon>Clathraceae</taxon>
        <taxon>Clathrus</taxon>
    </lineage>
</organism>
<name>A0AAV5A6B3_9AGAM</name>
<feature type="region of interest" description="Disordered" evidence="5">
    <location>
        <begin position="1748"/>
        <end position="1767"/>
    </location>
</feature>